<comment type="catalytic activity">
    <reaction evidence="8">
        <text>L-threonyl-[protein] + ATP = O-phospho-L-threonyl-[protein] + ADP + H(+)</text>
        <dbReference type="Rhea" id="RHEA:46608"/>
        <dbReference type="Rhea" id="RHEA-COMP:11060"/>
        <dbReference type="Rhea" id="RHEA-COMP:11605"/>
        <dbReference type="ChEBI" id="CHEBI:15378"/>
        <dbReference type="ChEBI" id="CHEBI:30013"/>
        <dbReference type="ChEBI" id="CHEBI:30616"/>
        <dbReference type="ChEBI" id="CHEBI:61977"/>
        <dbReference type="ChEBI" id="CHEBI:456216"/>
        <dbReference type="EC" id="2.7.11.1"/>
    </reaction>
</comment>
<feature type="compositionally biased region" description="Low complexity" evidence="14">
    <location>
        <begin position="1271"/>
        <end position="1308"/>
    </location>
</feature>
<accession>A0A316YR87</accession>
<dbReference type="SMART" id="SM00220">
    <property type="entry name" value="S_TKc"/>
    <property type="match status" value="1"/>
</dbReference>
<feature type="domain" description="Protein kinase" evidence="15">
    <location>
        <begin position="39"/>
        <end position="285"/>
    </location>
</feature>
<dbReference type="OrthoDB" id="504170at2759"/>
<dbReference type="PANTHER" id="PTHR24350">
    <property type="entry name" value="SERINE/THREONINE-PROTEIN KINASE IAL-RELATED"/>
    <property type="match status" value="1"/>
</dbReference>
<dbReference type="InterPro" id="IPR011009">
    <property type="entry name" value="Kinase-like_dom_sf"/>
</dbReference>
<evidence type="ECO:0000313" key="17">
    <source>
        <dbReference type="Proteomes" id="UP000245768"/>
    </source>
</evidence>
<feature type="compositionally biased region" description="Basic residues" evidence="14">
    <location>
        <begin position="534"/>
        <end position="546"/>
    </location>
</feature>
<evidence type="ECO:0000256" key="2">
    <source>
        <dbReference type="ARBA" id="ARBA00022527"/>
    </source>
</evidence>
<feature type="compositionally biased region" description="Basic and acidic residues" evidence="14">
    <location>
        <begin position="516"/>
        <end position="527"/>
    </location>
</feature>
<dbReference type="RefSeq" id="XP_025377741.1">
    <property type="nucleotide sequence ID" value="XM_025519245.1"/>
</dbReference>
<feature type="compositionally biased region" description="Polar residues" evidence="14">
    <location>
        <begin position="632"/>
        <end position="644"/>
    </location>
</feature>
<feature type="compositionally biased region" description="Low complexity" evidence="14">
    <location>
        <begin position="345"/>
        <end position="368"/>
    </location>
</feature>
<name>A0A316YR87_9BASI</name>
<dbReference type="GO" id="GO:0005524">
    <property type="term" value="F:ATP binding"/>
    <property type="evidence" value="ECO:0007669"/>
    <property type="project" value="UniProtKB-UniRule"/>
</dbReference>
<feature type="compositionally biased region" description="Basic and acidic residues" evidence="14">
    <location>
        <begin position="1342"/>
        <end position="1359"/>
    </location>
</feature>
<dbReference type="STRING" id="215250.A0A316YR87"/>
<feature type="compositionally biased region" description="Low complexity" evidence="14">
    <location>
        <begin position="1458"/>
        <end position="1472"/>
    </location>
</feature>
<evidence type="ECO:0000256" key="14">
    <source>
        <dbReference type="SAM" id="MobiDB-lite"/>
    </source>
</evidence>
<evidence type="ECO:0000256" key="3">
    <source>
        <dbReference type="ARBA" id="ARBA00022553"/>
    </source>
</evidence>
<proteinExistence type="predicted"/>
<dbReference type="InterPro" id="IPR030616">
    <property type="entry name" value="Aur-like"/>
</dbReference>
<feature type="compositionally biased region" description="Basic residues" evidence="14">
    <location>
        <begin position="959"/>
        <end position="969"/>
    </location>
</feature>
<feature type="region of interest" description="Disordered" evidence="14">
    <location>
        <begin position="625"/>
        <end position="843"/>
    </location>
</feature>
<comment type="catalytic activity">
    <reaction evidence="9">
        <text>L-seryl-[protein] + ATP = O-phospho-L-seryl-[protein] + ADP + H(+)</text>
        <dbReference type="Rhea" id="RHEA:17989"/>
        <dbReference type="Rhea" id="RHEA-COMP:9863"/>
        <dbReference type="Rhea" id="RHEA-COMP:11604"/>
        <dbReference type="ChEBI" id="CHEBI:15378"/>
        <dbReference type="ChEBI" id="CHEBI:29999"/>
        <dbReference type="ChEBI" id="CHEBI:30616"/>
        <dbReference type="ChEBI" id="CHEBI:83421"/>
        <dbReference type="ChEBI" id="CHEBI:456216"/>
        <dbReference type="EC" id="2.7.11.1"/>
    </reaction>
</comment>
<dbReference type="PROSITE" id="PS50011">
    <property type="entry name" value="PROTEIN_KINASE_DOM"/>
    <property type="match status" value="1"/>
</dbReference>
<keyword evidence="17" id="KW-1185">Reference proteome</keyword>
<feature type="binding site" evidence="11 13">
    <location>
        <position position="68"/>
    </location>
    <ligand>
        <name>ATP</name>
        <dbReference type="ChEBI" id="CHEBI:30616"/>
    </ligand>
</feature>
<keyword evidence="3" id="KW-0597">Phosphoprotein</keyword>
<feature type="binding site" evidence="11">
    <location>
        <begin position="160"/>
        <end position="161"/>
    </location>
    <ligand>
        <name>ATP</name>
        <dbReference type="ChEBI" id="CHEBI:30616"/>
    </ligand>
</feature>
<keyword evidence="5 11" id="KW-0547">Nucleotide-binding</keyword>
<feature type="binding site" evidence="11">
    <location>
        <position position="174"/>
    </location>
    <ligand>
        <name>ATP</name>
        <dbReference type="ChEBI" id="CHEBI:30616"/>
    </ligand>
</feature>
<feature type="compositionally biased region" description="Basic and acidic residues" evidence="14">
    <location>
        <begin position="405"/>
        <end position="416"/>
    </location>
</feature>
<feature type="compositionally biased region" description="Basic and acidic residues" evidence="14">
    <location>
        <begin position="888"/>
        <end position="902"/>
    </location>
</feature>
<feature type="compositionally biased region" description="Low complexity" evidence="14">
    <location>
        <begin position="735"/>
        <end position="750"/>
    </location>
</feature>
<feature type="compositionally biased region" description="Polar residues" evidence="14">
    <location>
        <begin position="391"/>
        <end position="400"/>
    </location>
</feature>
<feature type="compositionally biased region" description="Low complexity" evidence="14">
    <location>
        <begin position="1124"/>
        <end position="1135"/>
    </location>
</feature>
<feature type="compositionally biased region" description="Acidic residues" evidence="14">
    <location>
        <begin position="1367"/>
        <end position="1381"/>
    </location>
</feature>
<feature type="compositionally biased region" description="Basic and acidic residues" evidence="14">
    <location>
        <begin position="1166"/>
        <end position="1187"/>
    </location>
</feature>
<dbReference type="InterPro" id="IPR000719">
    <property type="entry name" value="Prot_kinase_dom"/>
</dbReference>
<feature type="active site" description="Proton acceptor" evidence="10">
    <location>
        <position position="156"/>
    </location>
</feature>
<dbReference type="GO" id="GO:0004674">
    <property type="term" value="F:protein serine/threonine kinase activity"/>
    <property type="evidence" value="ECO:0007669"/>
    <property type="project" value="UniProtKB-KW"/>
</dbReference>
<sequence>MNTMNTVNSLNNQKSALSAAYAELGKELSTGRLRSVGAYTLGRPIGEGTFGKVRLGTHRLTGTRVAIKQVPKALSASLTREIHHHRRLHHPHVMQLFEVLATETNIWMVSELCAGGELYDYLVERGVMPEPEARRLFGQLCLATAYIHGRGIVHRDLKLENVLLDDRCNVKLGDFGFTREFEGKKLMETFCGTTGYAAPEMLAGKKYTGEEVDIWSLGVILYALLCGALPFDDDDDDVMKSKILKGDYELPEQLSEEARDLVSKILQQEPSARPSIKSILSHPWFSKIMATTPMATVEEHEGTEDLGYFANADADAEASKTGKEPSSAPRDALKAVDVNQDTIPSSAEATATASPAGSSAVLAAAGSSDEPSPAQSAQSKEGLHLQIGNHVGSSSGVSETSFHSAHSDGDSSDRRSQRTATTDPTTEEGETEGTAKEPHDRPESSAALALHRNESQTTIRRTSSSGSDSSRRAAVIAGKAAAAAASAPLPTHHEISSSPGSSPEGEDEEEASSAIKRPESAPLEKRSSQGSSMGHHRTPSRTKRRSFSGLSDHHPPMLDNRPIDYVAQLEQSSPALFSSTLEQNVLHQLSGLGMDVGQIVHSVVVDACDATGALWWMLKKKAEEKKALESPKATNVTPVATSSALGLPPPPLPPKDPARRAHEEAVRGDSIDQALLALTSLQQDRARRSPTEEKSNPMKPQAERRKSSSQRADGAKEGASVKSPRKKTLIDLARSSPLDPSGESSSSSSVNGGGSPSRPQRSTERNRTNSFSVRLSNVLKGQDRDGVSGSGASGSGQRRDSPDAVVIGDEELPLERSKSPVGAFFSSAKREDKEKKKAAKLDARLPLRKEATIKAAMPALETDKENNEKIVPTSSTTSSFASSPARSSGKEKERDTVVEREPTASQSVETFSTVTSSNEERSSSRTLSDSTSPTKGARAKASFLTTVRNWLGTEDKATMRRKAKFKGQKHPPSNLGHAGPSATSQTMARTGSVRSRNSPYPPPSAGSVSRRSPRQTLAHQRGSLSRRSSSGSAYGYEGAPSASARPVSMRRLSAGSITPTGTGSLFAEDFGSVPLTASSQRSSRPGSAQSFNRQPQSGLRGRTGSVSSTGSLMRQQQQGGGVHGSAAGASTYSGSLRGIHTRRPSDGGSTVRRHRKYPSSTHSLRARSESDEISRPSTPTRHDEAREGGPVATQTPRRSIDSSVEVGAETRSRALSSPETPRQSVFVAHRSRTPYKPPSANASLHHHSSSTSSSLSSHPSHLHPHHHQHSHSLPTDPLASARKSAVSSASGTVATARAAATESAPKAATWRRSWGRPPPNWAGFVDPPQPPARSTSKANHGAGEDGMPKLRDVFADKSSRSGHGGLSEDDGWEDEDEEGDEPVYAGGLGQLNSWASSVGAARASQWAMGDAASTSSSLSPQTPGFNNSSMASRRATSSPFTTRTSAAAPNVFPGSMEAPRGGASGGFASSTGRYAGVRSLFQPPSLGRETMPRLLSATMPALASGATGGKGSDGGPPSTSGASERGPSPTLKNSPAITTTLSEKEAAGSAGSTRTRTGPPSAFASVKTIEEEEED</sequence>
<dbReference type="PROSITE" id="PS00108">
    <property type="entry name" value="PROTEIN_KINASE_ST"/>
    <property type="match status" value="1"/>
</dbReference>
<keyword evidence="6 16" id="KW-0418">Kinase</keyword>
<feature type="compositionally biased region" description="Low complexity" evidence="14">
    <location>
        <begin position="455"/>
        <end position="487"/>
    </location>
</feature>
<reference evidence="16 17" key="1">
    <citation type="journal article" date="2018" name="Mol. Biol. Evol.">
        <title>Broad Genomic Sampling Reveals a Smut Pathogenic Ancestry of the Fungal Clade Ustilaginomycotina.</title>
        <authorList>
            <person name="Kijpornyongpan T."/>
            <person name="Mondo S.J."/>
            <person name="Barry K."/>
            <person name="Sandor L."/>
            <person name="Lee J."/>
            <person name="Lipzen A."/>
            <person name="Pangilinan J."/>
            <person name="LaButti K."/>
            <person name="Hainaut M."/>
            <person name="Henrissat B."/>
            <person name="Grigoriev I.V."/>
            <person name="Spatafora J.W."/>
            <person name="Aime M.C."/>
        </authorList>
    </citation>
    <scope>NUCLEOTIDE SEQUENCE [LARGE SCALE GENOMIC DNA]</scope>
    <source>
        <strain evidence="16 17">MCA 4198</strain>
    </source>
</reference>
<feature type="compositionally biased region" description="Polar residues" evidence="14">
    <location>
        <begin position="1412"/>
        <end position="1447"/>
    </location>
</feature>
<evidence type="ECO:0000259" key="15">
    <source>
        <dbReference type="PROSITE" id="PS50011"/>
    </source>
</evidence>
<evidence type="ECO:0000256" key="9">
    <source>
        <dbReference type="ARBA" id="ARBA00048679"/>
    </source>
</evidence>
<feature type="compositionally biased region" description="Polar residues" evidence="14">
    <location>
        <begin position="1213"/>
        <end position="1223"/>
    </location>
</feature>
<evidence type="ECO:0000256" key="12">
    <source>
        <dbReference type="PIRSR" id="PIRSR630616-3"/>
    </source>
</evidence>
<keyword evidence="2" id="KW-0723">Serine/threonine-protein kinase</keyword>
<feature type="compositionally biased region" description="Low complexity" evidence="14">
    <location>
        <begin position="1021"/>
        <end position="1044"/>
    </location>
</feature>
<evidence type="ECO:0000256" key="5">
    <source>
        <dbReference type="ARBA" id="ARBA00022741"/>
    </source>
</evidence>
<keyword evidence="7 11" id="KW-0067">ATP-binding</keyword>
<dbReference type="EC" id="2.7.11.1" evidence="1"/>
<dbReference type="CDD" id="cd14003">
    <property type="entry name" value="STKc_AMPK-like"/>
    <property type="match status" value="1"/>
</dbReference>
<feature type="compositionally biased region" description="Polar residues" evidence="14">
    <location>
        <begin position="1006"/>
        <end position="1018"/>
    </location>
</feature>
<feature type="compositionally biased region" description="Polar residues" evidence="14">
    <location>
        <begin position="981"/>
        <end position="998"/>
    </location>
</feature>
<feature type="compositionally biased region" description="Basic and acidic residues" evidence="14">
    <location>
        <begin position="684"/>
        <end position="706"/>
    </location>
</feature>
<dbReference type="Proteomes" id="UP000245768">
    <property type="component" value="Unassembled WGS sequence"/>
</dbReference>
<feature type="cross-link" description="Glycyl lysine isopeptide (Lys-Gly) (interchain with G-Cter in SUMO2)" evidence="12">
    <location>
        <position position="158"/>
    </location>
</feature>
<dbReference type="PROSITE" id="PS00107">
    <property type="entry name" value="PROTEIN_KINASE_ATP"/>
    <property type="match status" value="1"/>
</dbReference>
<feature type="compositionally biased region" description="Low complexity" evidence="14">
    <location>
        <begin position="1097"/>
        <end position="1117"/>
    </location>
</feature>
<evidence type="ECO:0000256" key="10">
    <source>
        <dbReference type="PIRSR" id="PIRSR630616-1"/>
    </source>
</evidence>
<dbReference type="Gene3D" id="1.10.510.10">
    <property type="entry name" value="Transferase(Phosphotransferase) domain 1"/>
    <property type="match status" value="1"/>
</dbReference>
<dbReference type="FunFam" id="1.10.510.10:FF:000650">
    <property type="entry name" value="Serine/threonine-protein kinase ppk16"/>
    <property type="match status" value="1"/>
</dbReference>
<organism evidence="16 17">
    <name type="scientific">Acaromyces ingoldii</name>
    <dbReference type="NCBI Taxonomy" id="215250"/>
    <lineage>
        <taxon>Eukaryota</taxon>
        <taxon>Fungi</taxon>
        <taxon>Dikarya</taxon>
        <taxon>Basidiomycota</taxon>
        <taxon>Ustilaginomycotina</taxon>
        <taxon>Exobasidiomycetes</taxon>
        <taxon>Exobasidiales</taxon>
        <taxon>Cryptobasidiaceae</taxon>
        <taxon>Acaromyces</taxon>
    </lineage>
</organism>
<feature type="compositionally biased region" description="Low complexity" evidence="14">
    <location>
        <begin position="872"/>
        <end position="887"/>
    </location>
</feature>
<protein>
    <recommendedName>
        <fullName evidence="1">non-specific serine/threonine protein kinase</fullName>
        <ecNumber evidence="1">2.7.11.1</ecNumber>
    </recommendedName>
</protein>
<feature type="compositionally biased region" description="Basic and acidic residues" evidence="14">
    <location>
        <begin position="656"/>
        <end position="670"/>
    </location>
</feature>
<feature type="compositionally biased region" description="Polar residues" evidence="14">
    <location>
        <begin position="369"/>
        <end position="379"/>
    </location>
</feature>
<dbReference type="Pfam" id="PF00069">
    <property type="entry name" value="Pkinase"/>
    <property type="match status" value="1"/>
</dbReference>
<feature type="compositionally biased region" description="Basic and acidic residues" evidence="14">
    <location>
        <begin position="828"/>
        <end position="843"/>
    </location>
</feature>
<feature type="region of interest" description="Disordered" evidence="14">
    <location>
        <begin position="345"/>
        <end position="559"/>
    </location>
</feature>
<dbReference type="EMBL" id="KZ819636">
    <property type="protein sequence ID" value="PWN90543.1"/>
    <property type="molecule type" value="Genomic_DNA"/>
</dbReference>
<feature type="region of interest" description="Disordered" evidence="14">
    <location>
        <begin position="856"/>
        <end position="1575"/>
    </location>
</feature>
<feature type="compositionally biased region" description="Polar residues" evidence="14">
    <location>
        <begin position="1075"/>
        <end position="1096"/>
    </location>
</feature>
<evidence type="ECO:0000313" key="16">
    <source>
        <dbReference type="EMBL" id="PWN90543.1"/>
    </source>
</evidence>
<evidence type="ECO:0000256" key="7">
    <source>
        <dbReference type="ARBA" id="ARBA00022840"/>
    </source>
</evidence>
<dbReference type="SUPFAM" id="SSF56112">
    <property type="entry name" value="Protein kinase-like (PK-like)"/>
    <property type="match status" value="1"/>
</dbReference>
<evidence type="ECO:0000256" key="8">
    <source>
        <dbReference type="ARBA" id="ARBA00047899"/>
    </source>
</evidence>
<feature type="compositionally biased region" description="Low complexity" evidence="14">
    <location>
        <begin position="1249"/>
        <end position="1259"/>
    </location>
</feature>
<gene>
    <name evidence="16" type="ORF">FA10DRAFT_241335</name>
</gene>
<dbReference type="InterPro" id="IPR008271">
    <property type="entry name" value="Ser/Thr_kinase_AS"/>
</dbReference>
<dbReference type="InParanoid" id="A0A316YR87"/>
<evidence type="ECO:0000256" key="13">
    <source>
        <dbReference type="PROSITE-ProRule" id="PRU10141"/>
    </source>
</evidence>
<evidence type="ECO:0000256" key="6">
    <source>
        <dbReference type="ARBA" id="ARBA00022777"/>
    </source>
</evidence>
<dbReference type="GeneID" id="37041161"/>
<evidence type="ECO:0000256" key="11">
    <source>
        <dbReference type="PIRSR" id="PIRSR630616-2"/>
    </source>
</evidence>
<feature type="compositionally biased region" description="Basic and acidic residues" evidence="14">
    <location>
        <begin position="433"/>
        <end position="443"/>
    </location>
</feature>
<keyword evidence="4" id="KW-0808">Transferase</keyword>
<feature type="compositionally biased region" description="Polar residues" evidence="14">
    <location>
        <begin position="1530"/>
        <end position="1541"/>
    </location>
</feature>
<evidence type="ECO:0000256" key="1">
    <source>
        <dbReference type="ARBA" id="ARBA00012513"/>
    </source>
</evidence>
<feature type="compositionally biased region" description="Basic residues" evidence="14">
    <location>
        <begin position="1260"/>
        <end position="1270"/>
    </location>
</feature>
<evidence type="ECO:0000256" key="4">
    <source>
        <dbReference type="ARBA" id="ARBA00022679"/>
    </source>
</evidence>
<dbReference type="InterPro" id="IPR017441">
    <property type="entry name" value="Protein_kinase_ATP_BS"/>
</dbReference>